<comment type="caution">
    <text evidence="1">The sequence shown here is derived from an EMBL/GenBank/DDBJ whole genome shotgun (WGS) entry which is preliminary data.</text>
</comment>
<protein>
    <submittedName>
        <fullName evidence="1">Uncharacterized protein</fullName>
    </submittedName>
</protein>
<dbReference type="Proteomes" id="UP000324222">
    <property type="component" value="Unassembled WGS sequence"/>
</dbReference>
<proteinExistence type="predicted"/>
<keyword evidence="2" id="KW-1185">Reference proteome</keyword>
<accession>A0A5B7HHU9</accession>
<sequence length="63" mass="6991">MTDPAGERVQGVRRLISVPCRTPQHSPHSPLANLFTASPDLHQLQFTNTCKLYSDILQCNQTG</sequence>
<gene>
    <name evidence="1" type="ORF">E2C01_063097</name>
</gene>
<evidence type="ECO:0000313" key="1">
    <source>
        <dbReference type="EMBL" id="MPC68887.1"/>
    </source>
</evidence>
<dbReference type="EMBL" id="VSRR010028544">
    <property type="protein sequence ID" value="MPC68887.1"/>
    <property type="molecule type" value="Genomic_DNA"/>
</dbReference>
<dbReference type="AlphaFoldDB" id="A0A5B7HHU9"/>
<reference evidence="1 2" key="1">
    <citation type="submission" date="2019-05" db="EMBL/GenBank/DDBJ databases">
        <title>Another draft genome of Portunus trituberculatus and its Hox gene families provides insights of decapod evolution.</title>
        <authorList>
            <person name="Jeong J.-H."/>
            <person name="Song I."/>
            <person name="Kim S."/>
            <person name="Choi T."/>
            <person name="Kim D."/>
            <person name="Ryu S."/>
            <person name="Kim W."/>
        </authorList>
    </citation>
    <scope>NUCLEOTIDE SEQUENCE [LARGE SCALE GENOMIC DNA]</scope>
    <source>
        <tissue evidence="1">Muscle</tissue>
    </source>
</reference>
<name>A0A5B7HHU9_PORTR</name>
<evidence type="ECO:0000313" key="2">
    <source>
        <dbReference type="Proteomes" id="UP000324222"/>
    </source>
</evidence>
<organism evidence="1 2">
    <name type="scientific">Portunus trituberculatus</name>
    <name type="common">Swimming crab</name>
    <name type="synonym">Neptunus trituberculatus</name>
    <dbReference type="NCBI Taxonomy" id="210409"/>
    <lineage>
        <taxon>Eukaryota</taxon>
        <taxon>Metazoa</taxon>
        <taxon>Ecdysozoa</taxon>
        <taxon>Arthropoda</taxon>
        <taxon>Crustacea</taxon>
        <taxon>Multicrustacea</taxon>
        <taxon>Malacostraca</taxon>
        <taxon>Eumalacostraca</taxon>
        <taxon>Eucarida</taxon>
        <taxon>Decapoda</taxon>
        <taxon>Pleocyemata</taxon>
        <taxon>Brachyura</taxon>
        <taxon>Eubrachyura</taxon>
        <taxon>Portunoidea</taxon>
        <taxon>Portunidae</taxon>
        <taxon>Portuninae</taxon>
        <taxon>Portunus</taxon>
    </lineage>
</organism>